<protein>
    <recommendedName>
        <fullName evidence="2">ATP-dependent DNA ligase family profile domain-containing protein</fullName>
    </recommendedName>
</protein>
<organism evidence="3 4">
    <name type="scientific">Glycomyces mayteni</name>
    <dbReference type="NCBI Taxonomy" id="543887"/>
    <lineage>
        <taxon>Bacteria</taxon>
        <taxon>Bacillati</taxon>
        <taxon>Actinomycetota</taxon>
        <taxon>Actinomycetes</taxon>
        <taxon>Glycomycetales</taxon>
        <taxon>Glycomycetaceae</taxon>
        <taxon>Glycomyces</taxon>
    </lineage>
</organism>
<dbReference type="Pfam" id="PF01068">
    <property type="entry name" value="DNA_ligase_A_M"/>
    <property type="match status" value="1"/>
</dbReference>
<feature type="domain" description="ATP-dependent DNA ligase family profile" evidence="2">
    <location>
        <begin position="19"/>
        <end position="127"/>
    </location>
</feature>
<reference evidence="4" key="1">
    <citation type="journal article" date="2019" name="Int. J. Syst. Evol. Microbiol.">
        <title>The Global Catalogue of Microorganisms (GCM) 10K type strain sequencing project: providing services to taxonomists for standard genome sequencing and annotation.</title>
        <authorList>
            <consortium name="The Broad Institute Genomics Platform"/>
            <consortium name="The Broad Institute Genome Sequencing Center for Infectious Disease"/>
            <person name="Wu L."/>
            <person name="Ma J."/>
        </authorList>
    </citation>
    <scope>NUCLEOTIDE SEQUENCE [LARGE SCALE GENOMIC DNA]</scope>
    <source>
        <strain evidence="4">KACC 12634</strain>
    </source>
</reference>
<comment type="caution">
    <text evidence="3">The sequence shown here is derived from an EMBL/GenBank/DDBJ whole genome shotgun (WGS) entry which is preliminary data.</text>
</comment>
<dbReference type="SUPFAM" id="SSF56091">
    <property type="entry name" value="DNA ligase/mRNA capping enzyme, catalytic domain"/>
    <property type="match status" value="1"/>
</dbReference>
<accession>A0ABW2DAJ2</accession>
<dbReference type="Gene3D" id="3.30.1490.70">
    <property type="match status" value="1"/>
</dbReference>
<gene>
    <name evidence="3" type="ORF">ACFQS3_11510</name>
</gene>
<evidence type="ECO:0000313" key="4">
    <source>
        <dbReference type="Proteomes" id="UP001596470"/>
    </source>
</evidence>
<dbReference type="InterPro" id="IPR012310">
    <property type="entry name" value="DNA_ligase_ATP-dep_cent"/>
</dbReference>
<feature type="compositionally biased region" description="Basic and acidic residues" evidence="1">
    <location>
        <begin position="187"/>
        <end position="198"/>
    </location>
</feature>
<name>A0ABW2DAJ2_9ACTN</name>
<proteinExistence type="predicted"/>
<keyword evidence="4" id="KW-1185">Reference proteome</keyword>
<feature type="compositionally biased region" description="Basic residues" evidence="1">
    <location>
        <begin position="164"/>
        <end position="173"/>
    </location>
</feature>
<dbReference type="RefSeq" id="WP_382350057.1">
    <property type="nucleotide sequence ID" value="NZ_JBHMBP010000002.1"/>
</dbReference>
<evidence type="ECO:0000256" key="1">
    <source>
        <dbReference type="SAM" id="MobiDB-lite"/>
    </source>
</evidence>
<dbReference type="EMBL" id="JBHSYS010000002">
    <property type="protein sequence ID" value="MFC6957823.1"/>
    <property type="molecule type" value="Genomic_DNA"/>
</dbReference>
<dbReference type="Gene3D" id="3.30.470.30">
    <property type="entry name" value="DNA ligase/mRNA capping enzyme"/>
    <property type="match status" value="1"/>
</dbReference>
<evidence type="ECO:0000259" key="2">
    <source>
        <dbReference type="Pfam" id="PF01068"/>
    </source>
</evidence>
<dbReference type="Proteomes" id="UP001596470">
    <property type="component" value="Unassembled WGS sequence"/>
</dbReference>
<evidence type="ECO:0000313" key="3">
    <source>
        <dbReference type="EMBL" id="MFC6957823.1"/>
    </source>
</evidence>
<feature type="region of interest" description="Disordered" evidence="1">
    <location>
        <begin position="163"/>
        <end position="198"/>
    </location>
</feature>
<sequence>MDLPAPMLPVPGPPPAEGGWSYEREHGGVRVVCGAHDGRWRMLTRYGTDLADRFPELGGIADLRGTALDGELVLSPTAARRLYTDPADAARLADAYPAAVAVFDVLALNGVDVRHEPYIYRRIVLDSLGLGGDNWCTRPWTSDPPATPQGALAKRLDSPYLSGRSRRWRRLHPARPNAEPRPTGPRPDFDESRLRPVW</sequence>